<evidence type="ECO:0000313" key="5">
    <source>
        <dbReference type="EMBL" id="NLR94143.1"/>
    </source>
</evidence>
<dbReference type="EMBL" id="JABAIL010000010">
    <property type="protein sequence ID" value="NLR94143.1"/>
    <property type="molecule type" value="Genomic_DNA"/>
</dbReference>
<gene>
    <name evidence="5" type="ORF">HGP29_23270</name>
</gene>
<dbReference type="RefSeq" id="WP_168884857.1">
    <property type="nucleotide sequence ID" value="NZ_JABAIL010000010.1"/>
</dbReference>
<keyword evidence="3 5" id="KW-0012">Acyltransferase</keyword>
<comment type="caution">
    <text evidence="5">The sequence shown here is derived from an EMBL/GenBank/DDBJ whole genome shotgun (WGS) entry which is preliminary data.</text>
</comment>
<dbReference type="SUPFAM" id="SSF69593">
    <property type="entry name" value="Glycerol-3-phosphate (1)-acyltransferase"/>
    <property type="match status" value="1"/>
</dbReference>
<dbReference type="InterPro" id="IPR002123">
    <property type="entry name" value="Plipid/glycerol_acylTrfase"/>
</dbReference>
<dbReference type="PANTHER" id="PTHR10434:SF9">
    <property type="entry name" value="PHOSPHOLIPID_GLYCEROL ACYLTRANSFERASE DOMAIN-CONTAINING PROTEIN"/>
    <property type="match status" value="1"/>
</dbReference>
<dbReference type="Pfam" id="PF01553">
    <property type="entry name" value="Acyltransferase"/>
    <property type="match status" value="1"/>
</dbReference>
<keyword evidence="6" id="KW-1185">Reference proteome</keyword>
<evidence type="ECO:0000256" key="1">
    <source>
        <dbReference type="ARBA" id="ARBA00005189"/>
    </source>
</evidence>
<evidence type="ECO:0000313" key="6">
    <source>
        <dbReference type="Proteomes" id="UP000585050"/>
    </source>
</evidence>
<keyword evidence="2 5" id="KW-0808">Transferase</keyword>
<evidence type="ECO:0000256" key="3">
    <source>
        <dbReference type="ARBA" id="ARBA00023315"/>
    </source>
</evidence>
<dbReference type="GO" id="GO:0003841">
    <property type="term" value="F:1-acylglycerol-3-phosphate O-acyltransferase activity"/>
    <property type="evidence" value="ECO:0007669"/>
    <property type="project" value="TreeGrafter"/>
</dbReference>
<comment type="pathway">
    <text evidence="1">Lipid metabolism.</text>
</comment>
<dbReference type="AlphaFoldDB" id="A0A7X8XYI2"/>
<sequence length="186" mass="21343">MKSLWVWLFKLFGWKIDGTVPEDVKKCVVVVGPHTSFWDFLVGVPARELLGFESKFFIKSSLCVGPLGWFLLKLGAIPVHRKKGNTRLVDLAIEEYNKRDELIIAVTPEGTRSYNPKWRTGFYHIANGAKVPIVMAGMCFKTKRVVIGERFIPTGNVDDDIIRIKRFFYNFVGKHPEKGIRKEEIE</sequence>
<protein>
    <submittedName>
        <fullName evidence="5">Glycerol acyltransferase</fullName>
    </submittedName>
</protein>
<feature type="domain" description="Phospholipid/glycerol acyltransferase" evidence="4">
    <location>
        <begin position="28"/>
        <end position="138"/>
    </location>
</feature>
<reference evidence="5 6" key="1">
    <citation type="submission" date="2020-04" db="EMBL/GenBank/DDBJ databases">
        <title>Flammeovirga sp. SR4, a novel species isolated from seawater.</title>
        <authorList>
            <person name="Wang X."/>
        </authorList>
    </citation>
    <scope>NUCLEOTIDE SEQUENCE [LARGE SCALE GENOMIC DNA]</scope>
    <source>
        <strain evidence="5 6">SR4</strain>
    </source>
</reference>
<evidence type="ECO:0000259" key="4">
    <source>
        <dbReference type="SMART" id="SM00563"/>
    </source>
</evidence>
<organism evidence="5 6">
    <name type="scientific">Flammeovirga agarivorans</name>
    <dbReference type="NCBI Taxonomy" id="2726742"/>
    <lineage>
        <taxon>Bacteria</taxon>
        <taxon>Pseudomonadati</taxon>
        <taxon>Bacteroidota</taxon>
        <taxon>Cytophagia</taxon>
        <taxon>Cytophagales</taxon>
        <taxon>Flammeovirgaceae</taxon>
        <taxon>Flammeovirga</taxon>
    </lineage>
</organism>
<name>A0A7X8XYI2_9BACT</name>
<dbReference type="GO" id="GO:0006654">
    <property type="term" value="P:phosphatidic acid biosynthetic process"/>
    <property type="evidence" value="ECO:0007669"/>
    <property type="project" value="TreeGrafter"/>
</dbReference>
<accession>A0A7X8XYI2</accession>
<dbReference type="PANTHER" id="PTHR10434">
    <property type="entry name" value="1-ACYL-SN-GLYCEROL-3-PHOSPHATE ACYLTRANSFERASE"/>
    <property type="match status" value="1"/>
</dbReference>
<dbReference type="Proteomes" id="UP000585050">
    <property type="component" value="Unassembled WGS sequence"/>
</dbReference>
<dbReference type="SMART" id="SM00563">
    <property type="entry name" value="PlsC"/>
    <property type="match status" value="1"/>
</dbReference>
<proteinExistence type="predicted"/>
<evidence type="ECO:0000256" key="2">
    <source>
        <dbReference type="ARBA" id="ARBA00022679"/>
    </source>
</evidence>